<feature type="region of interest" description="Disordered" evidence="7">
    <location>
        <begin position="159"/>
        <end position="250"/>
    </location>
</feature>
<protein>
    <submittedName>
        <fullName evidence="8">Uncharacterized protein</fullName>
    </submittedName>
</protein>
<keyword evidence="5" id="KW-0539">Nucleus</keyword>
<feature type="compositionally biased region" description="Polar residues" evidence="7">
    <location>
        <begin position="213"/>
        <end position="222"/>
    </location>
</feature>
<organism evidence="8 9">
    <name type="scientific">Basidiobolus ranarum</name>
    <dbReference type="NCBI Taxonomy" id="34480"/>
    <lineage>
        <taxon>Eukaryota</taxon>
        <taxon>Fungi</taxon>
        <taxon>Fungi incertae sedis</taxon>
        <taxon>Zoopagomycota</taxon>
        <taxon>Entomophthoromycotina</taxon>
        <taxon>Basidiobolomycetes</taxon>
        <taxon>Basidiobolales</taxon>
        <taxon>Basidiobolaceae</taxon>
        <taxon>Basidiobolus</taxon>
    </lineage>
</organism>
<keyword evidence="4" id="KW-0804">Transcription</keyword>
<name>A0ABR2X1X9_9FUNG</name>
<dbReference type="EMBL" id="JASJQH010000057">
    <property type="protein sequence ID" value="KAK9767746.1"/>
    <property type="molecule type" value="Genomic_DNA"/>
</dbReference>
<evidence type="ECO:0000256" key="2">
    <source>
        <dbReference type="ARBA" id="ARBA00022491"/>
    </source>
</evidence>
<dbReference type="Pfam" id="PF08598">
    <property type="entry name" value="Sds3"/>
    <property type="match status" value="1"/>
</dbReference>
<feature type="compositionally biased region" description="Basic and acidic residues" evidence="7">
    <location>
        <begin position="176"/>
        <end position="197"/>
    </location>
</feature>
<feature type="coiled-coil region" evidence="6">
    <location>
        <begin position="110"/>
        <end position="152"/>
    </location>
</feature>
<evidence type="ECO:0000313" key="8">
    <source>
        <dbReference type="EMBL" id="KAK9767746.1"/>
    </source>
</evidence>
<evidence type="ECO:0000256" key="5">
    <source>
        <dbReference type="ARBA" id="ARBA00023242"/>
    </source>
</evidence>
<feature type="compositionally biased region" description="Gly residues" evidence="7">
    <location>
        <begin position="230"/>
        <end position="240"/>
    </location>
</feature>
<keyword evidence="3" id="KW-0805">Transcription regulation</keyword>
<evidence type="ECO:0000256" key="4">
    <source>
        <dbReference type="ARBA" id="ARBA00023163"/>
    </source>
</evidence>
<keyword evidence="9" id="KW-1185">Reference proteome</keyword>
<evidence type="ECO:0000256" key="6">
    <source>
        <dbReference type="SAM" id="Coils"/>
    </source>
</evidence>
<feature type="compositionally biased region" description="Polar residues" evidence="7">
    <location>
        <begin position="1"/>
        <end position="11"/>
    </location>
</feature>
<comment type="caution">
    <text evidence="8">The sequence shown here is derived from an EMBL/GenBank/DDBJ whole genome shotgun (WGS) entry which is preliminary data.</text>
</comment>
<evidence type="ECO:0000256" key="3">
    <source>
        <dbReference type="ARBA" id="ARBA00023015"/>
    </source>
</evidence>
<comment type="subcellular location">
    <subcellularLocation>
        <location evidence="1">Nucleus</location>
    </subcellularLocation>
</comment>
<dbReference type="InterPro" id="IPR013907">
    <property type="entry name" value="Sds3"/>
</dbReference>
<reference evidence="8 9" key="1">
    <citation type="submission" date="2023-04" db="EMBL/GenBank/DDBJ databases">
        <title>Genome of Basidiobolus ranarum AG-B5.</title>
        <authorList>
            <person name="Stajich J.E."/>
            <person name="Carter-House D."/>
            <person name="Gryganskyi A."/>
        </authorList>
    </citation>
    <scope>NUCLEOTIDE SEQUENCE [LARGE SCALE GENOMIC DNA]</scope>
    <source>
        <strain evidence="8 9">AG-B5</strain>
    </source>
</reference>
<sequence length="250" mass="29061">MSLSSRNQTPETDFANKPEENVTGVTQTESRKEKLHREILERLNRLNEEFDLRKAKLFREKSDGLSRELKQIYHETHPEFKTSLEELANQRDENLYATKLYREYLSSNVERIYEAEVQRAEEEYEKEKQSIKEKLLAAIEEKKSKLKEDKDSSQIINEYTIESPSRSHSTRKLRKRNMEHTEIKPAKRQDEVKEDMTILRGESPSSEDEQLASDPSQNQHPQGNLNGTSNGSGNGNGSNGRRGNQSKHKR</sequence>
<feature type="region of interest" description="Disordered" evidence="7">
    <location>
        <begin position="1"/>
        <end position="34"/>
    </location>
</feature>
<evidence type="ECO:0000256" key="7">
    <source>
        <dbReference type="SAM" id="MobiDB-lite"/>
    </source>
</evidence>
<proteinExistence type="predicted"/>
<gene>
    <name evidence="8" type="ORF">K7432_002221</name>
</gene>
<keyword evidence="2" id="KW-0678">Repressor</keyword>
<dbReference type="PANTHER" id="PTHR21964">
    <property type="entry name" value="BREAST CANCER METASTASIS-SUPPRESSOR 1"/>
    <property type="match status" value="1"/>
</dbReference>
<accession>A0ABR2X1X9</accession>
<evidence type="ECO:0000313" key="9">
    <source>
        <dbReference type="Proteomes" id="UP001479436"/>
    </source>
</evidence>
<dbReference type="Proteomes" id="UP001479436">
    <property type="component" value="Unassembled WGS sequence"/>
</dbReference>
<evidence type="ECO:0000256" key="1">
    <source>
        <dbReference type="ARBA" id="ARBA00004123"/>
    </source>
</evidence>
<dbReference type="SMART" id="SM01401">
    <property type="entry name" value="Sds3"/>
    <property type="match status" value="1"/>
</dbReference>
<keyword evidence="6" id="KW-0175">Coiled coil</keyword>